<gene>
    <name evidence="13" type="ORF">A3C11_00955</name>
</gene>
<protein>
    <recommendedName>
        <fullName evidence="12">Peptidase M50 domain-containing protein</fullName>
    </recommendedName>
</protein>
<dbReference type="Proteomes" id="UP000177362">
    <property type="component" value="Unassembled WGS sequence"/>
</dbReference>
<dbReference type="AlphaFoldDB" id="A0A1G2KRJ7"/>
<comment type="subcellular location">
    <subcellularLocation>
        <location evidence="2">Membrane</location>
        <topology evidence="2">Multi-pass membrane protein</topology>
    </subcellularLocation>
</comment>
<comment type="caution">
    <text evidence="13">The sequence shown here is derived from an EMBL/GenBank/DDBJ whole genome shotgun (WGS) entry which is preliminary data.</text>
</comment>
<evidence type="ECO:0000256" key="1">
    <source>
        <dbReference type="ARBA" id="ARBA00001947"/>
    </source>
</evidence>
<dbReference type="PANTHER" id="PTHR42837">
    <property type="entry name" value="REGULATOR OF SIGMA-E PROTEASE RSEP"/>
    <property type="match status" value="1"/>
</dbReference>
<name>A0A1G2KRJ7_9BACT</name>
<evidence type="ECO:0000256" key="5">
    <source>
        <dbReference type="ARBA" id="ARBA00022692"/>
    </source>
</evidence>
<feature type="transmembrane region" description="Helical" evidence="11">
    <location>
        <begin position="334"/>
        <end position="352"/>
    </location>
</feature>
<evidence type="ECO:0000313" key="14">
    <source>
        <dbReference type="Proteomes" id="UP000177362"/>
    </source>
</evidence>
<dbReference type="InterPro" id="IPR036034">
    <property type="entry name" value="PDZ_sf"/>
</dbReference>
<dbReference type="Gene3D" id="2.30.42.10">
    <property type="match status" value="1"/>
</dbReference>
<feature type="transmembrane region" description="Helical" evidence="11">
    <location>
        <begin position="85"/>
        <end position="107"/>
    </location>
</feature>
<evidence type="ECO:0000256" key="6">
    <source>
        <dbReference type="ARBA" id="ARBA00022801"/>
    </source>
</evidence>
<dbReference type="InterPro" id="IPR004387">
    <property type="entry name" value="Pept_M50_Zn"/>
</dbReference>
<dbReference type="InterPro" id="IPR008915">
    <property type="entry name" value="Peptidase_M50"/>
</dbReference>
<dbReference type="CDD" id="cd06163">
    <property type="entry name" value="S2P-M50_PDZ_RseP-like"/>
    <property type="match status" value="1"/>
</dbReference>
<feature type="transmembrane region" description="Helical" evidence="11">
    <location>
        <begin position="286"/>
        <end position="306"/>
    </location>
</feature>
<organism evidence="13 14">
    <name type="scientific">Candidatus Sungbacteria bacterium RIFCSPHIGHO2_02_FULL_49_12</name>
    <dbReference type="NCBI Taxonomy" id="1802271"/>
    <lineage>
        <taxon>Bacteria</taxon>
        <taxon>Candidatus Sungiibacteriota</taxon>
    </lineage>
</organism>
<keyword evidence="7" id="KW-0862">Zinc</keyword>
<evidence type="ECO:0000256" key="3">
    <source>
        <dbReference type="ARBA" id="ARBA00007931"/>
    </source>
</evidence>
<dbReference type="GO" id="GO:0006508">
    <property type="term" value="P:proteolysis"/>
    <property type="evidence" value="ECO:0007669"/>
    <property type="project" value="UniProtKB-KW"/>
</dbReference>
<evidence type="ECO:0000259" key="12">
    <source>
        <dbReference type="Pfam" id="PF02163"/>
    </source>
</evidence>
<evidence type="ECO:0000256" key="9">
    <source>
        <dbReference type="ARBA" id="ARBA00023049"/>
    </source>
</evidence>
<dbReference type="PANTHER" id="PTHR42837:SF2">
    <property type="entry name" value="MEMBRANE METALLOPROTEASE ARASP2, CHLOROPLASTIC-RELATED"/>
    <property type="match status" value="1"/>
</dbReference>
<dbReference type="EMBL" id="MHQJ01000030">
    <property type="protein sequence ID" value="OHA01029.1"/>
    <property type="molecule type" value="Genomic_DNA"/>
</dbReference>
<feature type="domain" description="Peptidase M50" evidence="12">
    <location>
        <begin position="6"/>
        <end position="346"/>
    </location>
</feature>
<keyword evidence="6" id="KW-0378">Hydrolase</keyword>
<dbReference type="GO" id="GO:0004222">
    <property type="term" value="F:metalloendopeptidase activity"/>
    <property type="evidence" value="ECO:0007669"/>
    <property type="project" value="InterPro"/>
</dbReference>
<dbReference type="GO" id="GO:0016020">
    <property type="term" value="C:membrane"/>
    <property type="evidence" value="ECO:0007669"/>
    <property type="project" value="UniProtKB-SubCell"/>
</dbReference>
<evidence type="ECO:0000313" key="13">
    <source>
        <dbReference type="EMBL" id="OHA01029.1"/>
    </source>
</evidence>
<keyword evidence="8 11" id="KW-1133">Transmembrane helix</keyword>
<reference evidence="13 14" key="1">
    <citation type="journal article" date="2016" name="Nat. Commun.">
        <title>Thousands of microbial genomes shed light on interconnected biogeochemical processes in an aquifer system.</title>
        <authorList>
            <person name="Anantharaman K."/>
            <person name="Brown C.T."/>
            <person name="Hug L.A."/>
            <person name="Sharon I."/>
            <person name="Castelle C.J."/>
            <person name="Probst A.J."/>
            <person name="Thomas B.C."/>
            <person name="Singh A."/>
            <person name="Wilkins M.J."/>
            <person name="Karaoz U."/>
            <person name="Brodie E.L."/>
            <person name="Williams K.H."/>
            <person name="Hubbard S.S."/>
            <person name="Banfield J.F."/>
        </authorList>
    </citation>
    <scope>NUCLEOTIDE SEQUENCE [LARGE SCALE GENOMIC DNA]</scope>
</reference>
<sequence length="360" mass="38763">MTIVIFILVLGVLVLVHEWGHFFAARKFGVRVDEFGFGFPPRVLGKKFGETLYSINLFPLGGFVRIFGEQGEGENDAASFVSHPIWQRIVIIAAGVFMNVVLAWVLFSLGHVIGMPSVGGDNLVVENPQITIIGIAAGSPAENAELTFGNVIKKIEAGGATLEPQNTDELIQFVNAHKGEALSLEIQSSAAGEEAKTITVVSRASPPSGEGPLGIALADIGIAKSPWYLAPWRGLQSLWFSVQATFGAFVGLFQSAVQHGKIPEGVSGPLGLFVLTGQAERLGISYFIQFIALLSVNLAILNAVPFPALDGGRILFLAIEKIRGRPVHISYERATHAIGFVLLLALILVISYRDVQRFFF</sequence>
<accession>A0A1G2KRJ7</accession>
<comment type="cofactor">
    <cofactor evidence="1">
        <name>Zn(2+)</name>
        <dbReference type="ChEBI" id="CHEBI:29105"/>
    </cofactor>
</comment>
<evidence type="ECO:0000256" key="11">
    <source>
        <dbReference type="SAM" id="Phobius"/>
    </source>
</evidence>
<keyword evidence="9" id="KW-0482">Metalloprotease</keyword>
<proteinExistence type="inferred from homology"/>
<keyword evidence="4" id="KW-0645">Protease</keyword>
<evidence type="ECO:0000256" key="10">
    <source>
        <dbReference type="ARBA" id="ARBA00023136"/>
    </source>
</evidence>
<evidence type="ECO:0000256" key="8">
    <source>
        <dbReference type="ARBA" id="ARBA00022989"/>
    </source>
</evidence>
<dbReference type="Pfam" id="PF02163">
    <property type="entry name" value="Peptidase_M50"/>
    <property type="match status" value="1"/>
</dbReference>
<dbReference type="STRING" id="1802271.A3C11_00955"/>
<evidence type="ECO:0000256" key="4">
    <source>
        <dbReference type="ARBA" id="ARBA00022670"/>
    </source>
</evidence>
<evidence type="ECO:0000256" key="2">
    <source>
        <dbReference type="ARBA" id="ARBA00004141"/>
    </source>
</evidence>
<comment type="similarity">
    <text evidence="3">Belongs to the peptidase M50B family.</text>
</comment>
<keyword evidence="5 11" id="KW-0812">Transmembrane</keyword>
<evidence type="ECO:0000256" key="7">
    <source>
        <dbReference type="ARBA" id="ARBA00022833"/>
    </source>
</evidence>
<keyword evidence="10 11" id="KW-0472">Membrane</keyword>
<dbReference type="SUPFAM" id="SSF50156">
    <property type="entry name" value="PDZ domain-like"/>
    <property type="match status" value="1"/>
</dbReference>